<proteinExistence type="predicted"/>
<organism evidence="1 2">
    <name type="scientific">Protopolystoma xenopodis</name>
    <dbReference type="NCBI Taxonomy" id="117903"/>
    <lineage>
        <taxon>Eukaryota</taxon>
        <taxon>Metazoa</taxon>
        <taxon>Spiralia</taxon>
        <taxon>Lophotrochozoa</taxon>
        <taxon>Platyhelminthes</taxon>
        <taxon>Monogenea</taxon>
        <taxon>Polyopisthocotylea</taxon>
        <taxon>Polystomatidea</taxon>
        <taxon>Polystomatidae</taxon>
        <taxon>Protopolystoma</taxon>
    </lineage>
</organism>
<reference evidence="1" key="1">
    <citation type="submission" date="2018-11" db="EMBL/GenBank/DDBJ databases">
        <authorList>
            <consortium name="Pathogen Informatics"/>
        </authorList>
    </citation>
    <scope>NUCLEOTIDE SEQUENCE</scope>
</reference>
<evidence type="ECO:0000313" key="1">
    <source>
        <dbReference type="EMBL" id="VEL36685.1"/>
    </source>
</evidence>
<dbReference type="OrthoDB" id="6284392at2759"/>
<sequence length="309" mass="33142">MLFMPPRSIRISPSTPFRGQFSRLLLVRVHPMLVSHGRPGESGLGCLPARLLARITDLRADPNSAGLSQAKARREAVLLTSLHTACSGIYASADDEFLVDPDPAAGGSFAGGAAGDSVLFGRGRHSRQPFGLFMASRLLLPVGWSLGWLANDAARPSLGVSLQHYIPGGPACLLEVLVARGEYAELAVVRWIGQIMMALRWLHTCLFSRWTASGTVGSHGLVRPNHVMAARRSSGMPDVVLTGPSDVGRLGADHSGAARTSDPFLGNLQFKHTHSLILWHLFAALCLKQLPILSLSKKAKNALNSIEQI</sequence>
<dbReference type="AlphaFoldDB" id="A0A3S5AGQ0"/>
<protein>
    <submittedName>
        <fullName evidence="1">Uncharacterized protein</fullName>
    </submittedName>
</protein>
<name>A0A3S5AGQ0_9PLAT</name>
<keyword evidence="2" id="KW-1185">Reference proteome</keyword>
<evidence type="ECO:0000313" key="2">
    <source>
        <dbReference type="Proteomes" id="UP000784294"/>
    </source>
</evidence>
<accession>A0A3S5AGQ0</accession>
<comment type="caution">
    <text evidence="1">The sequence shown here is derived from an EMBL/GenBank/DDBJ whole genome shotgun (WGS) entry which is preliminary data.</text>
</comment>
<gene>
    <name evidence="1" type="ORF">PXEA_LOCUS30125</name>
</gene>
<dbReference type="EMBL" id="CAAALY010252911">
    <property type="protein sequence ID" value="VEL36685.1"/>
    <property type="molecule type" value="Genomic_DNA"/>
</dbReference>
<dbReference type="Proteomes" id="UP000784294">
    <property type="component" value="Unassembled WGS sequence"/>
</dbReference>